<reference evidence="2 3" key="1">
    <citation type="submission" date="2020-07" db="EMBL/GenBank/DDBJ databases">
        <title>Diversity of carbapenemase encoding genes among Pseudomonas putida group clinical isolates in a tertiary Brazilian hospital.</title>
        <authorList>
            <person name="Alberto-Lei F."/>
            <person name="Nodari C.S."/>
            <person name="Streling A.P."/>
            <person name="Paulino J.T."/>
            <person name="Bessa-Neto F.O."/>
            <person name="Cayo R."/>
            <person name="Gales A.C."/>
        </authorList>
    </citation>
    <scope>NUCLEOTIDE SEQUENCE [LARGE SCALE GENOMIC DNA]</scope>
    <source>
        <strain evidence="2 3">14802</strain>
    </source>
</reference>
<evidence type="ECO:0000313" key="3">
    <source>
        <dbReference type="Proteomes" id="UP000541770"/>
    </source>
</evidence>
<dbReference type="Proteomes" id="UP000541770">
    <property type="component" value="Unassembled WGS sequence"/>
</dbReference>
<feature type="transmembrane region" description="Helical" evidence="1">
    <location>
        <begin position="66"/>
        <end position="87"/>
    </location>
</feature>
<keyword evidence="1" id="KW-0472">Membrane</keyword>
<comment type="caution">
    <text evidence="2">The sequence shown here is derived from an EMBL/GenBank/DDBJ whole genome shotgun (WGS) entry which is preliminary data.</text>
</comment>
<accession>A0A7W2JZL2</accession>
<keyword evidence="1" id="KW-0812">Transmembrane</keyword>
<gene>
    <name evidence="2" type="ORF">H4C75_25450</name>
</gene>
<dbReference type="Gene3D" id="1.10.260.40">
    <property type="entry name" value="lambda repressor-like DNA-binding domains"/>
    <property type="match status" value="1"/>
</dbReference>
<dbReference type="GO" id="GO:0003677">
    <property type="term" value="F:DNA binding"/>
    <property type="evidence" value="ECO:0007669"/>
    <property type="project" value="InterPro"/>
</dbReference>
<protein>
    <submittedName>
        <fullName evidence="2">Transcriptional regulator</fullName>
    </submittedName>
</protein>
<organism evidence="2 3">
    <name type="scientific">Pseudomonas mosselii</name>
    <dbReference type="NCBI Taxonomy" id="78327"/>
    <lineage>
        <taxon>Bacteria</taxon>
        <taxon>Pseudomonadati</taxon>
        <taxon>Pseudomonadota</taxon>
        <taxon>Gammaproteobacteria</taxon>
        <taxon>Pseudomonadales</taxon>
        <taxon>Pseudomonadaceae</taxon>
        <taxon>Pseudomonas</taxon>
    </lineage>
</organism>
<name>A0A7W2JZL2_9PSED</name>
<proteinExistence type="predicted"/>
<sequence>METIASYGESARVRSECLLARAHWVEPSADEVRAVMKMANWNGEEFARQIGVEGRTVRRWTRGEKAINYASWCVLCAQAGLGLIWTFSPL</sequence>
<dbReference type="AlphaFoldDB" id="A0A7W2JZL2"/>
<dbReference type="EMBL" id="JACGDE010000025">
    <property type="protein sequence ID" value="MBA6068085.1"/>
    <property type="molecule type" value="Genomic_DNA"/>
</dbReference>
<evidence type="ECO:0000256" key="1">
    <source>
        <dbReference type="SAM" id="Phobius"/>
    </source>
</evidence>
<keyword evidence="1" id="KW-1133">Transmembrane helix</keyword>
<evidence type="ECO:0000313" key="2">
    <source>
        <dbReference type="EMBL" id="MBA6068085.1"/>
    </source>
</evidence>
<dbReference type="RefSeq" id="WP_182324852.1">
    <property type="nucleotide sequence ID" value="NZ_JACGDE010000025.1"/>
</dbReference>
<dbReference type="InterPro" id="IPR010982">
    <property type="entry name" value="Lambda_DNA-bd_dom_sf"/>
</dbReference>
<dbReference type="SUPFAM" id="SSF47413">
    <property type="entry name" value="lambda repressor-like DNA-binding domains"/>
    <property type="match status" value="1"/>
</dbReference>